<name>A0A7X0JTR1_9GAMM</name>
<feature type="transmembrane region" description="Helical" evidence="8">
    <location>
        <begin position="146"/>
        <end position="167"/>
    </location>
</feature>
<evidence type="ECO:0000256" key="3">
    <source>
        <dbReference type="ARBA" id="ARBA00004856"/>
    </source>
</evidence>
<comment type="pathway">
    <text evidence="3">One-carbon metabolism; methylamine degradation.</text>
</comment>
<evidence type="ECO:0000256" key="5">
    <source>
        <dbReference type="ARBA" id="ARBA00022692"/>
    </source>
</evidence>
<dbReference type="AlphaFoldDB" id="A0A7X0JTR1"/>
<evidence type="ECO:0000313" key="10">
    <source>
        <dbReference type="EMBL" id="MBB6522095.1"/>
    </source>
</evidence>
<dbReference type="Pfam" id="PF07291">
    <property type="entry name" value="MauE"/>
    <property type="match status" value="1"/>
</dbReference>
<evidence type="ECO:0000256" key="4">
    <source>
        <dbReference type="ARBA" id="ARBA00019078"/>
    </source>
</evidence>
<evidence type="ECO:0000256" key="6">
    <source>
        <dbReference type="ARBA" id="ARBA00022989"/>
    </source>
</evidence>
<organism evidence="10 11">
    <name type="scientific">Pseudoteredinibacter isoporae</name>
    <dbReference type="NCBI Taxonomy" id="570281"/>
    <lineage>
        <taxon>Bacteria</taxon>
        <taxon>Pseudomonadati</taxon>
        <taxon>Pseudomonadota</taxon>
        <taxon>Gammaproteobacteria</taxon>
        <taxon>Cellvibrionales</taxon>
        <taxon>Cellvibrionaceae</taxon>
        <taxon>Pseudoteredinibacter</taxon>
    </lineage>
</organism>
<dbReference type="EMBL" id="JACHHT010000002">
    <property type="protein sequence ID" value="MBB6522095.1"/>
    <property type="molecule type" value="Genomic_DNA"/>
</dbReference>
<comment type="function">
    <text evidence="1">May be specifically involved in the processing, transport, and/or maturation of the MADH beta-subunit.</text>
</comment>
<accession>A0A7X0JTR1</accession>
<evidence type="ECO:0000256" key="1">
    <source>
        <dbReference type="ARBA" id="ARBA00003475"/>
    </source>
</evidence>
<dbReference type="GO" id="GO:0016020">
    <property type="term" value="C:membrane"/>
    <property type="evidence" value="ECO:0007669"/>
    <property type="project" value="UniProtKB-SubCell"/>
</dbReference>
<feature type="transmembrane region" description="Helical" evidence="8">
    <location>
        <begin position="48"/>
        <end position="70"/>
    </location>
</feature>
<keyword evidence="5 8" id="KW-0812">Transmembrane</keyword>
<keyword evidence="7 8" id="KW-0472">Membrane</keyword>
<evidence type="ECO:0000256" key="7">
    <source>
        <dbReference type="ARBA" id="ARBA00023136"/>
    </source>
</evidence>
<feature type="domain" description="Methylamine utilisation protein MauE" evidence="9">
    <location>
        <begin position="5"/>
        <end position="135"/>
    </location>
</feature>
<reference evidence="10 11" key="1">
    <citation type="submission" date="2020-08" db="EMBL/GenBank/DDBJ databases">
        <title>Genomic Encyclopedia of Type Strains, Phase IV (KMG-IV): sequencing the most valuable type-strain genomes for metagenomic binning, comparative biology and taxonomic classification.</title>
        <authorList>
            <person name="Goeker M."/>
        </authorList>
    </citation>
    <scope>NUCLEOTIDE SEQUENCE [LARGE SCALE GENOMIC DNA]</scope>
    <source>
        <strain evidence="10 11">DSM 22368</strain>
    </source>
</reference>
<dbReference type="InterPro" id="IPR009908">
    <property type="entry name" value="Methylamine_util_MauE"/>
</dbReference>
<comment type="caution">
    <text evidence="10">The sequence shown here is derived from an EMBL/GenBank/DDBJ whole genome shotgun (WGS) entry which is preliminary data.</text>
</comment>
<comment type="subcellular location">
    <subcellularLocation>
        <location evidence="2">Membrane</location>
        <topology evidence="2">Multi-pass membrane protein</topology>
    </subcellularLocation>
</comment>
<evidence type="ECO:0000259" key="9">
    <source>
        <dbReference type="Pfam" id="PF07291"/>
    </source>
</evidence>
<protein>
    <recommendedName>
        <fullName evidence="4">Methylamine utilization protein MauE</fullName>
    </recommendedName>
</protein>
<dbReference type="UniPathway" id="UPA00895"/>
<dbReference type="Proteomes" id="UP000528457">
    <property type="component" value="Unassembled WGS sequence"/>
</dbReference>
<keyword evidence="6 8" id="KW-1133">Transmembrane helix</keyword>
<keyword evidence="11" id="KW-1185">Reference proteome</keyword>
<dbReference type="InParanoid" id="A0A7X0JTR1"/>
<proteinExistence type="predicted"/>
<dbReference type="RefSeq" id="WP_166846773.1">
    <property type="nucleotide sequence ID" value="NZ_JAAONY010000002.1"/>
</dbReference>
<feature type="transmembrane region" description="Helical" evidence="8">
    <location>
        <begin position="116"/>
        <end position="134"/>
    </location>
</feature>
<gene>
    <name evidence="10" type="ORF">HNR48_002380</name>
</gene>
<evidence type="ECO:0000256" key="2">
    <source>
        <dbReference type="ARBA" id="ARBA00004141"/>
    </source>
</evidence>
<feature type="transmembrane region" description="Helical" evidence="8">
    <location>
        <begin position="77"/>
        <end position="96"/>
    </location>
</feature>
<dbReference type="GO" id="GO:0030416">
    <property type="term" value="P:methylamine metabolic process"/>
    <property type="evidence" value="ECO:0007669"/>
    <property type="project" value="InterPro"/>
</dbReference>
<sequence length="178" mass="19497">MLVSLLAQAVALFFVWLLLHAARHKLMSDNQRYYENLMLDYAYVPKPLQGIAMVRAIAVVEILIAVGLLLPISKTVAAIACAILMLTYGALLSAQWLQGKRDMDCGCSGPAVGLKISPALLWRNLVLALLALFAASEPYVMAAEMWLSLALAIVFSLAYSCWEGLLANAQRIEAMRSR</sequence>
<evidence type="ECO:0000313" key="11">
    <source>
        <dbReference type="Proteomes" id="UP000528457"/>
    </source>
</evidence>
<evidence type="ECO:0000256" key="8">
    <source>
        <dbReference type="SAM" id="Phobius"/>
    </source>
</evidence>